<sequence length="221" mass="24404">MLEVDAAAFQDDIPGEPSKEVKALDIGSVDPKLDQGQDELSVKTNDVKSNAHEGMKDNVLRENDLGEKKDESRDLQSPATQESSDKRIQSLKLKKKSYTVMVDKIMGKNMDESKNLELMQANKKAEEILGEDDNLEPVFDGTEVPGMEAIRSTSTCSVDIDQETHGVVENAVALKNIIREKSFVAVSGVLRRLSGKSDEVSDEEVEDVLDFPKDSESKEMS</sequence>
<feature type="compositionally biased region" description="Acidic residues" evidence="1">
    <location>
        <begin position="200"/>
        <end position="209"/>
    </location>
</feature>
<evidence type="ECO:0000256" key="1">
    <source>
        <dbReference type="SAM" id="MobiDB-lite"/>
    </source>
</evidence>
<comment type="caution">
    <text evidence="2">The sequence shown here is derived from an EMBL/GenBank/DDBJ whole genome shotgun (WGS) entry which is preliminary data.</text>
</comment>
<dbReference type="PANTHER" id="PTHR46361:SF3">
    <property type="entry name" value="ELECTRON CARRIER_ PROTEIN DISULFIDE OXIDOREDUCTASE"/>
    <property type="match status" value="1"/>
</dbReference>
<dbReference type="PANTHER" id="PTHR46361">
    <property type="entry name" value="ELECTRON CARRIER/ PROTEIN DISULFIDE OXIDOREDUCTASE"/>
    <property type="match status" value="1"/>
</dbReference>
<feature type="compositionally biased region" description="Basic and acidic residues" evidence="1">
    <location>
        <begin position="210"/>
        <end position="221"/>
    </location>
</feature>
<accession>A0AAD7LJ13</accession>
<feature type="region of interest" description="Disordered" evidence="1">
    <location>
        <begin position="1"/>
        <end position="88"/>
    </location>
</feature>
<dbReference type="EMBL" id="JARAOO010000008">
    <property type="protein sequence ID" value="KAJ7959064.1"/>
    <property type="molecule type" value="Genomic_DNA"/>
</dbReference>
<keyword evidence="3" id="KW-1185">Reference proteome</keyword>
<organism evidence="2 3">
    <name type="scientific">Quillaja saponaria</name>
    <name type="common">Soap bark tree</name>
    <dbReference type="NCBI Taxonomy" id="32244"/>
    <lineage>
        <taxon>Eukaryota</taxon>
        <taxon>Viridiplantae</taxon>
        <taxon>Streptophyta</taxon>
        <taxon>Embryophyta</taxon>
        <taxon>Tracheophyta</taxon>
        <taxon>Spermatophyta</taxon>
        <taxon>Magnoliopsida</taxon>
        <taxon>eudicotyledons</taxon>
        <taxon>Gunneridae</taxon>
        <taxon>Pentapetalae</taxon>
        <taxon>rosids</taxon>
        <taxon>fabids</taxon>
        <taxon>Fabales</taxon>
        <taxon>Quillajaceae</taxon>
        <taxon>Quillaja</taxon>
    </lineage>
</organism>
<dbReference type="Proteomes" id="UP001163823">
    <property type="component" value="Chromosome 8"/>
</dbReference>
<protein>
    <submittedName>
        <fullName evidence="2">Electron carrier/protein disulfide oxidoreductase</fullName>
    </submittedName>
</protein>
<feature type="compositionally biased region" description="Basic and acidic residues" evidence="1">
    <location>
        <begin position="45"/>
        <end position="74"/>
    </location>
</feature>
<name>A0AAD7LJ13_QUISA</name>
<dbReference type="KEGG" id="qsa:O6P43_019690"/>
<dbReference type="AlphaFoldDB" id="A0AAD7LJ13"/>
<evidence type="ECO:0000313" key="3">
    <source>
        <dbReference type="Proteomes" id="UP001163823"/>
    </source>
</evidence>
<proteinExistence type="predicted"/>
<gene>
    <name evidence="2" type="ORF">O6P43_019690</name>
</gene>
<feature type="region of interest" description="Disordered" evidence="1">
    <location>
        <begin position="195"/>
        <end position="221"/>
    </location>
</feature>
<evidence type="ECO:0000313" key="2">
    <source>
        <dbReference type="EMBL" id="KAJ7959064.1"/>
    </source>
</evidence>
<reference evidence="2" key="1">
    <citation type="journal article" date="2023" name="Science">
        <title>Elucidation of the pathway for biosynthesis of saponin adjuvants from the soapbark tree.</title>
        <authorList>
            <person name="Reed J."/>
            <person name="Orme A."/>
            <person name="El-Demerdash A."/>
            <person name="Owen C."/>
            <person name="Martin L.B.B."/>
            <person name="Misra R.C."/>
            <person name="Kikuchi S."/>
            <person name="Rejzek M."/>
            <person name="Martin A.C."/>
            <person name="Harkess A."/>
            <person name="Leebens-Mack J."/>
            <person name="Louveau T."/>
            <person name="Stephenson M.J."/>
            <person name="Osbourn A."/>
        </authorList>
    </citation>
    <scope>NUCLEOTIDE SEQUENCE</scope>
    <source>
        <strain evidence="2">S10</strain>
    </source>
</reference>